<feature type="domain" description="C2H2-type" evidence="6">
    <location>
        <begin position="40"/>
        <end position="67"/>
    </location>
</feature>
<keyword evidence="3 5" id="KW-0863">Zinc-finger</keyword>
<evidence type="ECO:0000313" key="7">
    <source>
        <dbReference type="Proteomes" id="UP000079169"/>
    </source>
</evidence>
<keyword evidence="2" id="KW-0677">Repeat</keyword>
<evidence type="ECO:0000256" key="4">
    <source>
        <dbReference type="ARBA" id="ARBA00022833"/>
    </source>
</evidence>
<sequence>QTSQTCIHCKLPQSSDVNTLVDHCRNCPRMVRSDPFRYKFVCYGCSYFTYNVGNIKKHLNIHLGEKPYVCRICNYSARESQSLKVHMKKYHSQFESNPPLSFTEIGIGKLQCTFCDLGLSRNINEILDHKCTEDLHQFQCCICNNVFKCKWLLKRHLFKHTGDKLYSCHYCDYRSAYTCDIKKHTRNHTGERPYKCEFCAYAGKTAWHLKLHVGRIHVCDDARKLWWEIKRVS</sequence>
<dbReference type="GO" id="GO:0008270">
    <property type="term" value="F:zinc ion binding"/>
    <property type="evidence" value="ECO:0007669"/>
    <property type="project" value="UniProtKB-KW"/>
</dbReference>
<evidence type="ECO:0000256" key="2">
    <source>
        <dbReference type="ARBA" id="ARBA00022737"/>
    </source>
</evidence>
<evidence type="ECO:0000256" key="1">
    <source>
        <dbReference type="ARBA" id="ARBA00022723"/>
    </source>
</evidence>
<dbReference type="InterPro" id="IPR036236">
    <property type="entry name" value="Znf_C2H2_sf"/>
</dbReference>
<dbReference type="InterPro" id="IPR013087">
    <property type="entry name" value="Znf_C2H2_type"/>
</dbReference>
<feature type="non-terminal residue" evidence="8">
    <location>
        <position position="1"/>
    </location>
</feature>
<keyword evidence="1" id="KW-0479">Metal-binding</keyword>
<evidence type="ECO:0000259" key="6">
    <source>
        <dbReference type="PROSITE" id="PS50157"/>
    </source>
</evidence>
<dbReference type="RefSeq" id="XP_017302682.2">
    <property type="nucleotide sequence ID" value="XM_017447193.2"/>
</dbReference>
<accession>A0A1S4EKP0</accession>
<dbReference type="Gene3D" id="3.30.160.60">
    <property type="entry name" value="Classic Zinc Finger"/>
    <property type="match status" value="4"/>
</dbReference>
<dbReference type="PANTHER" id="PTHR24379:SF121">
    <property type="entry name" value="C2H2-TYPE DOMAIN-CONTAINING PROTEIN"/>
    <property type="match status" value="1"/>
</dbReference>
<evidence type="ECO:0000256" key="5">
    <source>
        <dbReference type="PROSITE-ProRule" id="PRU00042"/>
    </source>
</evidence>
<dbReference type="GeneID" id="108253359"/>
<dbReference type="Proteomes" id="UP000079169">
    <property type="component" value="Unplaced"/>
</dbReference>
<dbReference type="FunFam" id="3.30.160.60:FF:000630">
    <property type="entry name" value="Zinc finger protein 180"/>
    <property type="match status" value="1"/>
</dbReference>
<dbReference type="PANTHER" id="PTHR24379">
    <property type="entry name" value="KRAB AND ZINC FINGER DOMAIN-CONTAINING"/>
    <property type="match status" value="1"/>
</dbReference>
<reference evidence="8" key="1">
    <citation type="submission" date="2025-08" db="UniProtKB">
        <authorList>
            <consortium name="RefSeq"/>
        </authorList>
    </citation>
    <scope>IDENTIFICATION</scope>
</reference>
<dbReference type="STRING" id="121845.A0A1S4EKP0"/>
<keyword evidence="7" id="KW-1185">Reference proteome</keyword>
<evidence type="ECO:0000256" key="3">
    <source>
        <dbReference type="ARBA" id="ARBA00022771"/>
    </source>
</evidence>
<dbReference type="PROSITE" id="PS00028">
    <property type="entry name" value="ZINC_FINGER_C2H2_1"/>
    <property type="match status" value="1"/>
</dbReference>
<name>A0A1S4EKP0_DIACI</name>
<proteinExistence type="predicted"/>
<dbReference type="AlphaFoldDB" id="A0A1S4EKP0"/>
<keyword evidence="4" id="KW-0862">Zinc</keyword>
<dbReference type="PROSITE" id="PS50157">
    <property type="entry name" value="ZINC_FINGER_C2H2_2"/>
    <property type="match status" value="4"/>
</dbReference>
<gene>
    <name evidence="8" type="primary">LOC108253359</name>
</gene>
<feature type="domain" description="C2H2-type" evidence="6">
    <location>
        <begin position="166"/>
        <end position="193"/>
    </location>
</feature>
<feature type="domain" description="C2H2-type" evidence="6">
    <location>
        <begin position="138"/>
        <end position="165"/>
    </location>
</feature>
<dbReference type="SMART" id="SM00355">
    <property type="entry name" value="ZnF_C2H2"/>
    <property type="match status" value="5"/>
</dbReference>
<dbReference type="SUPFAM" id="SSF57667">
    <property type="entry name" value="beta-beta-alpha zinc fingers"/>
    <property type="match status" value="3"/>
</dbReference>
<protein>
    <submittedName>
        <fullName evidence="8">Zinc finger protein 64 homolog, isoforms 3 and 4-like</fullName>
    </submittedName>
</protein>
<evidence type="ECO:0000313" key="8">
    <source>
        <dbReference type="RefSeq" id="XP_017302682.2"/>
    </source>
</evidence>
<dbReference type="KEGG" id="dci:108253359"/>
<feature type="domain" description="C2H2-type" evidence="6">
    <location>
        <begin position="68"/>
        <end position="96"/>
    </location>
</feature>
<dbReference type="PaxDb" id="121845-A0A1S4EKP0"/>
<organism evidence="7 8">
    <name type="scientific">Diaphorina citri</name>
    <name type="common">Asian citrus psyllid</name>
    <dbReference type="NCBI Taxonomy" id="121845"/>
    <lineage>
        <taxon>Eukaryota</taxon>
        <taxon>Metazoa</taxon>
        <taxon>Ecdysozoa</taxon>
        <taxon>Arthropoda</taxon>
        <taxon>Hexapoda</taxon>
        <taxon>Insecta</taxon>
        <taxon>Pterygota</taxon>
        <taxon>Neoptera</taxon>
        <taxon>Paraneoptera</taxon>
        <taxon>Hemiptera</taxon>
        <taxon>Sternorrhyncha</taxon>
        <taxon>Psylloidea</taxon>
        <taxon>Psyllidae</taxon>
        <taxon>Diaphorininae</taxon>
        <taxon>Diaphorina</taxon>
    </lineage>
</organism>